<sequence>MLLFSLIIGMVICYGLPVAGLVILVRKKKGTGKAFCWGALAFVVSQLLIRIPILQLVLPQFTWFSMLPLYPWVYGLFLGVTAGLAEESARWIAVKCFLKEKRSFEHGLAFGLGHGGIEAMLLVGPNMIAGVVMTLAGQSTLFPADWGSVLTAGAERLFAVAFHTGASLLIMYGVREGRALWYWILAVALHTVLDAAVVILPRVFGVGILGIEFYAALCGSLTLMLGIWVYHRKDK</sequence>
<keyword evidence="1" id="KW-0812">Transmembrane</keyword>
<dbReference type="EMBL" id="OFSM01000002">
    <property type="protein sequence ID" value="SOY27649.1"/>
    <property type="molecule type" value="Genomic_DNA"/>
</dbReference>
<evidence type="ECO:0008006" key="4">
    <source>
        <dbReference type="Google" id="ProtNLM"/>
    </source>
</evidence>
<feature type="transmembrane region" description="Helical" evidence="1">
    <location>
        <begin position="206"/>
        <end position="230"/>
    </location>
</feature>
<feature type="transmembrane region" description="Helical" evidence="1">
    <location>
        <begin position="156"/>
        <end position="174"/>
    </location>
</feature>
<feature type="transmembrane region" description="Helical" evidence="1">
    <location>
        <begin position="37"/>
        <end position="57"/>
    </location>
</feature>
<feature type="transmembrane region" description="Helical" evidence="1">
    <location>
        <begin position="181"/>
        <end position="200"/>
    </location>
</feature>
<feature type="transmembrane region" description="Helical" evidence="1">
    <location>
        <begin position="107"/>
        <end position="136"/>
    </location>
</feature>
<gene>
    <name evidence="2" type="ORF">AMURIS_00353</name>
</gene>
<keyword evidence="1" id="KW-1133">Transmembrane helix</keyword>
<dbReference type="Pfam" id="PF10086">
    <property type="entry name" value="YhfC"/>
    <property type="match status" value="1"/>
</dbReference>
<dbReference type="InterPro" id="IPR011397">
    <property type="entry name" value="YhfC"/>
</dbReference>
<keyword evidence="3" id="KW-1185">Reference proteome</keyword>
<evidence type="ECO:0000313" key="2">
    <source>
        <dbReference type="EMBL" id="SOY27649.1"/>
    </source>
</evidence>
<feature type="transmembrane region" description="Helical" evidence="1">
    <location>
        <begin position="69"/>
        <end position="86"/>
    </location>
</feature>
<feature type="transmembrane region" description="Helical" evidence="1">
    <location>
        <begin position="6"/>
        <end position="25"/>
    </location>
</feature>
<keyword evidence="1" id="KW-0472">Membrane</keyword>
<dbReference type="OrthoDB" id="9807167at2"/>
<proteinExistence type="predicted"/>
<dbReference type="AlphaFoldDB" id="A0A2K4ZB36"/>
<evidence type="ECO:0000256" key="1">
    <source>
        <dbReference type="SAM" id="Phobius"/>
    </source>
</evidence>
<organism evidence="2 3">
    <name type="scientific">Acetatifactor muris</name>
    <dbReference type="NCBI Taxonomy" id="879566"/>
    <lineage>
        <taxon>Bacteria</taxon>
        <taxon>Bacillati</taxon>
        <taxon>Bacillota</taxon>
        <taxon>Clostridia</taxon>
        <taxon>Lachnospirales</taxon>
        <taxon>Lachnospiraceae</taxon>
        <taxon>Acetatifactor</taxon>
    </lineage>
</organism>
<evidence type="ECO:0000313" key="3">
    <source>
        <dbReference type="Proteomes" id="UP000236311"/>
    </source>
</evidence>
<dbReference type="RefSeq" id="WP_103237781.1">
    <property type="nucleotide sequence ID" value="NZ_JANJZD010000002.1"/>
</dbReference>
<reference evidence="2 3" key="1">
    <citation type="submission" date="2018-01" db="EMBL/GenBank/DDBJ databases">
        <authorList>
            <person name="Gaut B.S."/>
            <person name="Morton B.R."/>
            <person name="Clegg M.T."/>
            <person name="Duvall M.R."/>
        </authorList>
    </citation>
    <scope>NUCLEOTIDE SEQUENCE [LARGE SCALE GENOMIC DNA]</scope>
    <source>
        <strain evidence="2">GP69</strain>
    </source>
</reference>
<dbReference type="Proteomes" id="UP000236311">
    <property type="component" value="Unassembled WGS sequence"/>
</dbReference>
<protein>
    <recommendedName>
        <fullName evidence="4">YhfC family intramembrane metalloprotease</fullName>
    </recommendedName>
</protein>
<name>A0A2K4ZB36_9FIRM</name>
<accession>A0A2K4ZB36</accession>